<reference evidence="1" key="1">
    <citation type="submission" date="2020-04" db="EMBL/GenBank/DDBJ databases">
        <authorList>
            <person name="Chiriac C."/>
            <person name="Salcher M."/>
            <person name="Ghai R."/>
            <person name="Kavagutti S V."/>
        </authorList>
    </citation>
    <scope>NUCLEOTIDE SEQUENCE</scope>
</reference>
<dbReference type="EMBL" id="LR796624">
    <property type="protein sequence ID" value="CAB4154554.1"/>
    <property type="molecule type" value="Genomic_DNA"/>
</dbReference>
<sequence length="186" mass="19053">MAVTFSASGTASVGGVQQSYAFTHDRFNEGQLSDIRDNTIGTYINETAVVQPFGGVQVYNTAGTVANSATTISGTSDTVVGLNVLTYVDETALNGDSRPGVKVQQVMNIANEGAVAVYVTGSVTPASVVRVLYAASGTGKIGQFSHAFASGKTVRLSNARFLTSITGSGLAVLELNGPSFTLSADS</sequence>
<protein>
    <submittedName>
        <fullName evidence="1">Uncharacterized protein</fullName>
    </submittedName>
</protein>
<dbReference type="Pfam" id="PF22758">
    <property type="entry name" value="Phage_cement"/>
    <property type="match status" value="1"/>
</dbReference>
<evidence type="ECO:0000313" key="1">
    <source>
        <dbReference type="EMBL" id="CAB4154554.1"/>
    </source>
</evidence>
<gene>
    <name evidence="1" type="ORF">UFOVP649_12</name>
</gene>
<accession>A0A6J5NGM4</accession>
<proteinExistence type="predicted"/>
<organism evidence="1">
    <name type="scientific">uncultured Caudovirales phage</name>
    <dbReference type="NCBI Taxonomy" id="2100421"/>
    <lineage>
        <taxon>Viruses</taxon>
        <taxon>Duplodnaviria</taxon>
        <taxon>Heunggongvirae</taxon>
        <taxon>Uroviricota</taxon>
        <taxon>Caudoviricetes</taxon>
        <taxon>Peduoviridae</taxon>
        <taxon>Maltschvirus</taxon>
        <taxon>Maltschvirus maltsch</taxon>
    </lineage>
</organism>
<dbReference type="InterPro" id="IPR054438">
    <property type="entry name" value="Struct_cement_gp24/gp6"/>
</dbReference>
<name>A0A6J5NGM4_9CAUD</name>